<dbReference type="Gene3D" id="3.10.450.10">
    <property type="match status" value="1"/>
</dbReference>
<dbReference type="InterPro" id="IPR046350">
    <property type="entry name" value="Cystatin_sf"/>
</dbReference>
<dbReference type="InterPro" id="IPR000010">
    <property type="entry name" value="Cystatin_dom"/>
</dbReference>
<keyword evidence="1" id="KW-0472">Membrane</keyword>
<protein>
    <recommendedName>
        <fullName evidence="5">Cystatin domain-containing protein</fullName>
    </recommendedName>
</protein>
<evidence type="ECO:0000313" key="3">
    <source>
        <dbReference type="EMBL" id="KFD65826.1"/>
    </source>
</evidence>
<keyword evidence="1" id="KW-0812">Transmembrane</keyword>
<accession>A0A085MAV5</accession>
<gene>
    <name evidence="2" type="ORF">M513_04694</name>
    <name evidence="3" type="ORF">M514_04694</name>
</gene>
<dbReference type="Proteomes" id="UP000030758">
    <property type="component" value="Unassembled WGS sequence"/>
</dbReference>
<dbReference type="EMBL" id="KL367532">
    <property type="protein sequence ID" value="KFD65826.1"/>
    <property type="molecule type" value="Genomic_DNA"/>
</dbReference>
<dbReference type="EMBL" id="KL363208">
    <property type="protein sequence ID" value="KFD54351.1"/>
    <property type="molecule type" value="Genomic_DNA"/>
</dbReference>
<dbReference type="Proteomes" id="UP000030764">
    <property type="component" value="Unassembled WGS sequence"/>
</dbReference>
<evidence type="ECO:0000313" key="4">
    <source>
        <dbReference type="Proteomes" id="UP000030764"/>
    </source>
</evidence>
<reference evidence="2 4" key="1">
    <citation type="journal article" date="2014" name="Nat. Genet.">
        <title>Genome and transcriptome of the porcine whipworm Trichuris suis.</title>
        <authorList>
            <person name="Jex A.R."/>
            <person name="Nejsum P."/>
            <person name="Schwarz E.M."/>
            <person name="Hu L."/>
            <person name="Young N.D."/>
            <person name="Hall R.S."/>
            <person name="Korhonen P.K."/>
            <person name="Liao S."/>
            <person name="Thamsborg S."/>
            <person name="Xia J."/>
            <person name="Xu P."/>
            <person name="Wang S."/>
            <person name="Scheerlinck J.P."/>
            <person name="Hofmann A."/>
            <person name="Sternberg P.W."/>
            <person name="Wang J."/>
            <person name="Gasser R.B."/>
        </authorList>
    </citation>
    <scope>NUCLEOTIDE SEQUENCE [LARGE SCALE GENOMIC DNA]</scope>
    <source>
        <strain evidence="3">DCEP-RM93F</strain>
        <strain evidence="2">DCEP-RM93M</strain>
    </source>
</reference>
<keyword evidence="1" id="KW-1133">Transmembrane helix</keyword>
<name>A0A085MAV5_9BILA</name>
<organism evidence="2 4">
    <name type="scientific">Trichuris suis</name>
    <name type="common">pig whipworm</name>
    <dbReference type="NCBI Taxonomy" id="68888"/>
    <lineage>
        <taxon>Eukaryota</taxon>
        <taxon>Metazoa</taxon>
        <taxon>Ecdysozoa</taxon>
        <taxon>Nematoda</taxon>
        <taxon>Enoplea</taxon>
        <taxon>Dorylaimia</taxon>
        <taxon>Trichinellida</taxon>
        <taxon>Trichuridae</taxon>
        <taxon>Trichuris</taxon>
    </lineage>
</organism>
<evidence type="ECO:0008006" key="5">
    <source>
        <dbReference type="Google" id="ProtNLM"/>
    </source>
</evidence>
<proteinExistence type="predicted"/>
<dbReference type="AlphaFoldDB" id="A0A085MAV5"/>
<sequence length="155" mass="17562">MFRLSCRTDTMISIVLLLSAIHLLICAGLPFWSCERSIILENNSEHEKEWARVVVDAVNEQTNVTRGNYFKLYTIEKLATIKKSCKTKAFFGVVVAETECLKPRIITPKTDSHCPHKKEPKFVQGNITVKENNGKPVKVFLASPLVVVYKVRKIA</sequence>
<dbReference type="GO" id="GO:0004869">
    <property type="term" value="F:cysteine-type endopeptidase inhibitor activity"/>
    <property type="evidence" value="ECO:0007669"/>
    <property type="project" value="InterPro"/>
</dbReference>
<dbReference type="CDD" id="cd00042">
    <property type="entry name" value="CY"/>
    <property type="match status" value="1"/>
</dbReference>
<keyword evidence="4" id="KW-1185">Reference proteome</keyword>
<dbReference type="SUPFAM" id="SSF54403">
    <property type="entry name" value="Cystatin/monellin"/>
    <property type="match status" value="1"/>
</dbReference>
<evidence type="ECO:0000313" key="2">
    <source>
        <dbReference type="EMBL" id="KFD54351.1"/>
    </source>
</evidence>
<feature type="transmembrane region" description="Helical" evidence="1">
    <location>
        <begin position="12"/>
        <end position="32"/>
    </location>
</feature>
<evidence type="ECO:0000256" key="1">
    <source>
        <dbReference type="SAM" id="Phobius"/>
    </source>
</evidence>